<gene>
    <name evidence="2" type="ORF">HYN56_15980</name>
</gene>
<dbReference type="KEGG" id="fcr:HYN56_15980"/>
<dbReference type="AlphaFoldDB" id="A0A2S1YNN3"/>
<sequence>MSKHNKLIKVIRSQGYIFPTDEESVIEFEKKYKKDIEAIQPKEWDDPINILKKGIINKIDILQEKNPYSDNLAQAARDGKQLSSEILKKMREDRKNNE</sequence>
<evidence type="ECO:0000313" key="2">
    <source>
        <dbReference type="EMBL" id="AWK05656.1"/>
    </source>
</evidence>
<protein>
    <submittedName>
        <fullName evidence="2">Uncharacterized protein</fullName>
    </submittedName>
</protein>
<accession>A0A2S1YNN3</accession>
<organism evidence="2 3">
    <name type="scientific">Flavobacterium crocinum</name>
    <dbReference type="NCBI Taxonomy" id="2183896"/>
    <lineage>
        <taxon>Bacteria</taxon>
        <taxon>Pseudomonadati</taxon>
        <taxon>Bacteroidota</taxon>
        <taxon>Flavobacteriia</taxon>
        <taxon>Flavobacteriales</taxon>
        <taxon>Flavobacteriaceae</taxon>
        <taxon>Flavobacterium</taxon>
    </lineage>
</organism>
<feature type="compositionally biased region" description="Basic and acidic residues" evidence="1">
    <location>
        <begin position="86"/>
        <end position="98"/>
    </location>
</feature>
<dbReference type="OrthoDB" id="1447370at2"/>
<keyword evidence="3" id="KW-1185">Reference proteome</keyword>
<dbReference type="RefSeq" id="WP_109193093.1">
    <property type="nucleotide sequence ID" value="NZ_CP029255.1"/>
</dbReference>
<evidence type="ECO:0000313" key="3">
    <source>
        <dbReference type="Proteomes" id="UP000245250"/>
    </source>
</evidence>
<proteinExistence type="predicted"/>
<evidence type="ECO:0000256" key="1">
    <source>
        <dbReference type="SAM" id="MobiDB-lite"/>
    </source>
</evidence>
<feature type="region of interest" description="Disordered" evidence="1">
    <location>
        <begin position="73"/>
        <end position="98"/>
    </location>
</feature>
<name>A0A2S1YNN3_9FLAO</name>
<dbReference type="Proteomes" id="UP000245250">
    <property type="component" value="Chromosome"/>
</dbReference>
<dbReference type="EMBL" id="CP029255">
    <property type="protein sequence ID" value="AWK05656.1"/>
    <property type="molecule type" value="Genomic_DNA"/>
</dbReference>
<reference evidence="2 3" key="1">
    <citation type="submission" date="2018-05" db="EMBL/GenBank/DDBJ databases">
        <title>Genome sequencing of Flavobacterium sp. HYN0056.</title>
        <authorList>
            <person name="Yi H."/>
            <person name="Baek C."/>
        </authorList>
    </citation>
    <scope>NUCLEOTIDE SEQUENCE [LARGE SCALE GENOMIC DNA]</scope>
    <source>
        <strain evidence="2 3">HYN0056</strain>
    </source>
</reference>